<dbReference type="Proteomes" id="UP000479293">
    <property type="component" value="Unassembled WGS sequence"/>
</dbReference>
<proteinExistence type="predicted"/>
<gene>
    <name evidence="2" type="ORF">GBK04_24200</name>
</gene>
<evidence type="ECO:0000256" key="1">
    <source>
        <dbReference type="SAM" id="Phobius"/>
    </source>
</evidence>
<dbReference type="RefSeq" id="WP_152764186.1">
    <property type="nucleotide sequence ID" value="NZ_WHLY01000002.1"/>
</dbReference>
<keyword evidence="1" id="KW-1133">Transmembrane helix</keyword>
<feature type="transmembrane region" description="Helical" evidence="1">
    <location>
        <begin position="108"/>
        <end position="128"/>
    </location>
</feature>
<dbReference type="AlphaFoldDB" id="A0A7C9BFG7"/>
<sequence>MSRNLTTTSLLVILGITDAFLLSHPNLIGRIGIFIFKHDYIKTFPRALATVFLVLGISLFLCEVIRRGTSPRAALGWYLMLLVLGMALFAHVYVTFSSFSYGLTGKAFIYGAHLLPVLMTGLFGRYLITALFQAKKQTEL</sequence>
<evidence type="ECO:0000313" key="2">
    <source>
        <dbReference type="EMBL" id="MPR36358.1"/>
    </source>
</evidence>
<reference evidence="2 3" key="1">
    <citation type="submission" date="2019-10" db="EMBL/GenBank/DDBJ databases">
        <title>Draft Genome Sequence of Cytophagaceae sp. SJW1-29.</title>
        <authorList>
            <person name="Choi A."/>
        </authorList>
    </citation>
    <scope>NUCLEOTIDE SEQUENCE [LARGE SCALE GENOMIC DNA]</scope>
    <source>
        <strain evidence="2 3">SJW1-29</strain>
    </source>
</reference>
<comment type="caution">
    <text evidence="2">The sequence shown here is derived from an EMBL/GenBank/DDBJ whole genome shotgun (WGS) entry which is preliminary data.</text>
</comment>
<protein>
    <submittedName>
        <fullName evidence="2">Uncharacterized protein</fullName>
    </submittedName>
</protein>
<accession>A0A7C9BFG7</accession>
<evidence type="ECO:0000313" key="3">
    <source>
        <dbReference type="Proteomes" id="UP000479293"/>
    </source>
</evidence>
<keyword evidence="1" id="KW-0472">Membrane</keyword>
<keyword evidence="1" id="KW-0812">Transmembrane</keyword>
<dbReference type="EMBL" id="WHLY01000002">
    <property type="protein sequence ID" value="MPR36358.1"/>
    <property type="molecule type" value="Genomic_DNA"/>
</dbReference>
<feature type="transmembrane region" description="Helical" evidence="1">
    <location>
        <begin position="77"/>
        <end position="96"/>
    </location>
</feature>
<name>A0A7C9BFG7_9BACT</name>
<organism evidence="2 3">
    <name type="scientific">Salmonirosea aquatica</name>
    <dbReference type="NCBI Taxonomy" id="2654236"/>
    <lineage>
        <taxon>Bacteria</taxon>
        <taxon>Pseudomonadati</taxon>
        <taxon>Bacteroidota</taxon>
        <taxon>Cytophagia</taxon>
        <taxon>Cytophagales</taxon>
        <taxon>Spirosomataceae</taxon>
        <taxon>Salmonirosea</taxon>
    </lineage>
</organism>
<keyword evidence="3" id="KW-1185">Reference proteome</keyword>
<feature type="transmembrane region" description="Helical" evidence="1">
    <location>
        <begin position="47"/>
        <end position="65"/>
    </location>
</feature>